<dbReference type="Proteomes" id="UP000217790">
    <property type="component" value="Unassembled WGS sequence"/>
</dbReference>
<dbReference type="EMBL" id="KZ293665">
    <property type="protein sequence ID" value="PBK90567.1"/>
    <property type="molecule type" value="Genomic_DNA"/>
</dbReference>
<organism evidence="1 2">
    <name type="scientific">Armillaria gallica</name>
    <name type="common">Bulbous honey fungus</name>
    <name type="synonym">Armillaria bulbosa</name>
    <dbReference type="NCBI Taxonomy" id="47427"/>
    <lineage>
        <taxon>Eukaryota</taxon>
        <taxon>Fungi</taxon>
        <taxon>Dikarya</taxon>
        <taxon>Basidiomycota</taxon>
        <taxon>Agaricomycotina</taxon>
        <taxon>Agaricomycetes</taxon>
        <taxon>Agaricomycetidae</taxon>
        <taxon>Agaricales</taxon>
        <taxon>Marasmiineae</taxon>
        <taxon>Physalacriaceae</taxon>
        <taxon>Armillaria</taxon>
    </lineage>
</organism>
<evidence type="ECO:0000313" key="1">
    <source>
        <dbReference type="EMBL" id="PBK90567.1"/>
    </source>
</evidence>
<name>A0A2H3DNA8_ARMGA</name>
<sequence>MFNQHHFDIATRASEESDSLDYAHMHGLCLMLKLQITLSPFSRRYIAWNWSLPNRTTIQRITDARNIKHYPMRKHFIKHLPTNFMTVYVCPNEPIHWPEKADAVMRDFSTDASLLGSRHHENIPVNDA</sequence>
<evidence type="ECO:0000313" key="2">
    <source>
        <dbReference type="Proteomes" id="UP000217790"/>
    </source>
</evidence>
<proteinExistence type="predicted"/>
<reference evidence="2" key="1">
    <citation type="journal article" date="2017" name="Nat. Ecol. Evol.">
        <title>Genome expansion and lineage-specific genetic innovations in the forest pathogenic fungi Armillaria.</title>
        <authorList>
            <person name="Sipos G."/>
            <person name="Prasanna A.N."/>
            <person name="Walter M.C."/>
            <person name="O'Connor E."/>
            <person name="Balint B."/>
            <person name="Krizsan K."/>
            <person name="Kiss B."/>
            <person name="Hess J."/>
            <person name="Varga T."/>
            <person name="Slot J."/>
            <person name="Riley R."/>
            <person name="Boka B."/>
            <person name="Rigling D."/>
            <person name="Barry K."/>
            <person name="Lee J."/>
            <person name="Mihaltcheva S."/>
            <person name="LaButti K."/>
            <person name="Lipzen A."/>
            <person name="Waldron R."/>
            <person name="Moloney N.M."/>
            <person name="Sperisen C."/>
            <person name="Kredics L."/>
            <person name="Vagvoelgyi C."/>
            <person name="Patrignani A."/>
            <person name="Fitzpatrick D."/>
            <person name="Nagy I."/>
            <person name="Doyle S."/>
            <person name="Anderson J.B."/>
            <person name="Grigoriev I.V."/>
            <person name="Gueldener U."/>
            <person name="Muensterkoetter M."/>
            <person name="Nagy L.G."/>
        </authorList>
    </citation>
    <scope>NUCLEOTIDE SEQUENCE [LARGE SCALE GENOMIC DNA]</scope>
    <source>
        <strain evidence="2">Ar21-2</strain>
    </source>
</reference>
<protein>
    <submittedName>
        <fullName evidence="1">Uncharacterized protein</fullName>
    </submittedName>
</protein>
<keyword evidence="2" id="KW-1185">Reference proteome</keyword>
<accession>A0A2H3DNA8</accession>
<gene>
    <name evidence="1" type="ORF">ARMGADRAFT_300064</name>
</gene>
<dbReference type="AlphaFoldDB" id="A0A2H3DNA8"/>
<dbReference type="InParanoid" id="A0A2H3DNA8"/>